<dbReference type="InterPro" id="IPR050546">
    <property type="entry name" value="Glycosyl_Hydrlase_16"/>
</dbReference>
<feature type="compositionally biased region" description="Pro residues" evidence="1">
    <location>
        <begin position="213"/>
        <end position="225"/>
    </location>
</feature>
<feature type="compositionally biased region" description="Pro residues" evidence="1">
    <location>
        <begin position="149"/>
        <end position="181"/>
    </location>
</feature>
<evidence type="ECO:0000256" key="1">
    <source>
        <dbReference type="SAM" id="MobiDB-lite"/>
    </source>
</evidence>
<organism evidence="3 4">
    <name type="scientific">Aeromicrobium erythreum</name>
    <dbReference type="NCBI Taxonomy" id="2041"/>
    <lineage>
        <taxon>Bacteria</taxon>
        <taxon>Bacillati</taxon>
        <taxon>Actinomycetota</taxon>
        <taxon>Actinomycetes</taxon>
        <taxon>Propionibacteriales</taxon>
        <taxon>Nocardioidaceae</taxon>
        <taxon>Aeromicrobium</taxon>
    </lineage>
</organism>
<dbReference type="STRING" id="2041.AERYTH_15120"/>
<reference evidence="3 4" key="1">
    <citation type="journal article" date="1991" name="Int. J. Syst. Bacteriol.">
        <title>Description of the erythromycin-producing bacterium Arthrobacter sp. strain NRRL B-3381 as Aeromicrobium erythreum gen. nov., sp. nov.</title>
        <authorList>
            <person name="Miller E.S."/>
            <person name="Woese C.R."/>
            <person name="Brenner S."/>
        </authorList>
    </citation>
    <scope>NUCLEOTIDE SEQUENCE [LARGE SCALE GENOMIC DNA]</scope>
    <source>
        <strain evidence="3 4">AR18</strain>
    </source>
</reference>
<proteinExistence type="predicted"/>
<gene>
    <name evidence="3" type="ORF">AERYTH_15120</name>
</gene>
<evidence type="ECO:0000259" key="2">
    <source>
        <dbReference type="PROSITE" id="PS51762"/>
    </source>
</evidence>
<dbReference type="SUPFAM" id="SSF49899">
    <property type="entry name" value="Concanavalin A-like lectins/glucanases"/>
    <property type="match status" value="1"/>
</dbReference>
<evidence type="ECO:0000313" key="4">
    <source>
        <dbReference type="Proteomes" id="UP000067689"/>
    </source>
</evidence>
<feature type="domain" description="GH16" evidence="2">
    <location>
        <begin position="228"/>
        <end position="506"/>
    </location>
</feature>
<dbReference type="GO" id="GO:0005975">
    <property type="term" value="P:carbohydrate metabolic process"/>
    <property type="evidence" value="ECO:0007669"/>
    <property type="project" value="InterPro"/>
</dbReference>
<dbReference type="AlphaFoldDB" id="A0A0U4B068"/>
<dbReference type="PANTHER" id="PTHR10963">
    <property type="entry name" value="GLYCOSYL HYDROLASE-RELATED"/>
    <property type="match status" value="1"/>
</dbReference>
<protein>
    <recommendedName>
        <fullName evidence="2">GH16 domain-containing protein</fullName>
    </recommendedName>
</protein>
<dbReference type="Gene3D" id="2.60.120.200">
    <property type="match status" value="1"/>
</dbReference>
<name>A0A0U4B068_9ACTN</name>
<dbReference type="Pfam" id="PF00722">
    <property type="entry name" value="Glyco_hydro_16"/>
    <property type="match status" value="1"/>
</dbReference>
<feature type="region of interest" description="Disordered" evidence="1">
    <location>
        <begin position="140"/>
        <end position="263"/>
    </location>
</feature>
<evidence type="ECO:0000313" key="3">
    <source>
        <dbReference type="EMBL" id="ALX05936.1"/>
    </source>
</evidence>
<feature type="compositionally biased region" description="Low complexity" evidence="1">
    <location>
        <begin position="182"/>
        <end position="194"/>
    </location>
</feature>
<dbReference type="InterPro" id="IPR000757">
    <property type="entry name" value="Beta-glucanase-like"/>
</dbReference>
<dbReference type="GO" id="GO:0004553">
    <property type="term" value="F:hydrolase activity, hydrolyzing O-glycosyl compounds"/>
    <property type="evidence" value="ECO:0007669"/>
    <property type="project" value="InterPro"/>
</dbReference>
<dbReference type="EMBL" id="CP011502">
    <property type="protein sequence ID" value="ALX05936.1"/>
    <property type="molecule type" value="Genomic_DNA"/>
</dbReference>
<dbReference type="KEGG" id="aer:AERYTH_15120"/>
<sequence>MQPAVHPFTEGENTMGLVTSARPSSTTAKVVALILVALAASTLVVAQADAARSHRVTVTKTATVAKTATRVVHVDGHRGEATVRRSATGRGTATVKAATPQRARARAATKARERALVQARQRAFATASAAAAKIATARAEQAAAAAEPTPEPTPAATPSPTPTATPAPEPTVAPSPEPVATPEPTVTPSAEPSAAPSPEPTVTPSPEATTAPSPEPTASPAPTATPTPEATATPTPEPTPTPESTTTSDDCGKTRSKDDGSAWTCTFADDFTGNALDRSRWSPATTEATGLTYGDCWVDRPQNLEVKGGALRLTTRKESEPVTCTANGSTVTTPYTSASVTTWGHYTMNRGRVEIRAKMPASSRPGVHSALWLFPQTLKYWGDGLGTGEMDIAEFYSQYPDRLIPTVHYATSTRDYTNYFCMVDDPTAWHTYALEWDRERIRVEYDGQVCLDHAIRTSDTSVEQGRPFDQDYTINLTQMLGVDGNKPTSGTTFPATLQVDWVRAWQ</sequence>
<dbReference type="CDD" id="cd08023">
    <property type="entry name" value="GH16_laminarinase_like"/>
    <property type="match status" value="1"/>
</dbReference>
<keyword evidence="4" id="KW-1185">Reference proteome</keyword>
<dbReference type="PANTHER" id="PTHR10963:SF60">
    <property type="entry name" value="GRAM-NEGATIVE BACTERIA-BINDING PROTEIN 1-RELATED"/>
    <property type="match status" value="1"/>
</dbReference>
<dbReference type="PROSITE" id="PS51762">
    <property type="entry name" value="GH16_2"/>
    <property type="match status" value="1"/>
</dbReference>
<accession>A0A0U4B068</accession>
<dbReference type="Proteomes" id="UP000067689">
    <property type="component" value="Chromosome"/>
</dbReference>
<dbReference type="InterPro" id="IPR013320">
    <property type="entry name" value="ConA-like_dom_sf"/>
</dbReference>
<feature type="compositionally biased region" description="Basic and acidic residues" evidence="1">
    <location>
        <begin position="250"/>
        <end position="260"/>
    </location>
</feature>
<dbReference type="PATRIC" id="fig|2041.4.peg.3160"/>